<dbReference type="SMART" id="SM00112">
    <property type="entry name" value="CA"/>
    <property type="match status" value="5"/>
</dbReference>
<keyword evidence="2 4" id="KW-1133">Transmembrane helix</keyword>
<dbReference type="Pfam" id="PF00028">
    <property type="entry name" value="Cadherin"/>
    <property type="match status" value="1"/>
</dbReference>
<feature type="chain" id="PRO_5042432095" description="Cadherin domain-containing protein" evidence="5">
    <location>
        <begin position="21"/>
        <end position="898"/>
    </location>
</feature>
<evidence type="ECO:0000313" key="8">
    <source>
        <dbReference type="Proteomes" id="UP000005408"/>
    </source>
</evidence>
<evidence type="ECO:0000256" key="4">
    <source>
        <dbReference type="SAM" id="Phobius"/>
    </source>
</evidence>
<feature type="domain" description="Cadherin" evidence="6">
    <location>
        <begin position="412"/>
        <end position="494"/>
    </location>
</feature>
<dbReference type="OMA" id="RIMEHRW"/>
<dbReference type="AlphaFoldDB" id="A0A8W8NAT4"/>
<name>A0A8W8NAT4_MAGGI</name>
<feature type="domain" description="Cadherin" evidence="6">
    <location>
        <begin position="621"/>
        <end position="697"/>
    </location>
</feature>
<dbReference type="GO" id="GO:0005886">
    <property type="term" value="C:plasma membrane"/>
    <property type="evidence" value="ECO:0007669"/>
    <property type="project" value="UniProtKB-SubCell"/>
</dbReference>
<dbReference type="Proteomes" id="UP000005408">
    <property type="component" value="Unassembled WGS sequence"/>
</dbReference>
<dbReference type="SUPFAM" id="SSF49313">
    <property type="entry name" value="Cadherin-like"/>
    <property type="match status" value="5"/>
</dbReference>
<dbReference type="InterPro" id="IPR002126">
    <property type="entry name" value="Cadherin-like_dom"/>
</dbReference>
<dbReference type="Gene3D" id="2.60.40.60">
    <property type="entry name" value="Cadherins"/>
    <property type="match status" value="6"/>
</dbReference>
<dbReference type="PRINTS" id="PR00205">
    <property type="entry name" value="CADHERIN"/>
</dbReference>
<feature type="domain" description="Cadherin" evidence="6">
    <location>
        <begin position="698"/>
        <end position="791"/>
    </location>
</feature>
<feature type="domain" description="Cadherin" evidence="6">
    <location>
        <begin position="495"/>
        <end position="598"/>
    </location>
</feature>
<dbReference type="InterPro" id="IPR015919">
    <property type="entry name" value="Cadherin-like_sf"/>
</dbReference>
<dbReference type="CDD" id="cd11304">
    <property type="entry name" value="Cadherin_repeat"/>
    <property type="match status" value="5"/>
</dbReference>
<accession>A0A8W8NAT4</accession>
<sequence length="898" mass="95899">MNFSLFWFILLFFSFWNVRTIVGQCDTTTGTNPNVDNDAAETGATFLLKSNENTYRISCCGFVTQWDIDIGTSGTLYAEVWRDVSGTWTLAGVNMITVDAGEVSTTKTVIVAAADQIAVQNGDYLGFKSSGATIVRYEKTNNGVGSNNQIVQISKTAGHTKGDPAIFSDFTGERNLEFGLKATLGQGSTPQFTAGLATTSTVTDDTAVGTTLLTVAATDPGDTVTLTLQSTTPTSTAFNFDPATGLLTSVSNLPVGTTTFVFRATDLCLNTVDHTFTLTVTNYPPVIENLPASTEISEDVNVETQLYVLTVTDASLADTVTCSITNVSPALAALYLRYATGTSNYAINLRAGAGLNYDSIRTYTVTVECDDTKDTTTGTFTLYILRNQAPVITNLQTTSNSIDVASSSVSIGTNVYTVTSTDLENDQLYYNMTCIPATCPFKIYDSGAILADKSLSGLTDTAYDLFIYVYDGHTLVGPRSLTIKISDINTAPVITNLPTTVSVAENTAATTDVFTVTKTDVNSLDTHTWTSTISPASGSLYFTIDSTTGTVKTSSTNIDYETIGTTSFLLTAYVSDGKASASGTLTISITNQNEAPQFLLSTYTLTGNEGSAGTTIGTPSFSVSDPDAGTTLTYTQSCPELTMNPTTKLVTLSTNYDVDTGSATSLSCTVTVSDGELTDTATLNVIIDNINDNTPTFTASSYSFFASSTADVGTIIASLPATDGDIGTFGDVTYSIDPTSTGANYFGISSTGDLFVASSLSGFYSGQTLAVSLTATDGGGLTDIATVTLIIPAVATTTAITTTDRYLTFFEDTRNVAWFVFVILMTLGLIVLNAYFIVRYVDFHSIKRACERMCRRKRKWKPKRQIISRSPTPIPYVRTPANFEMWNAWRIPESFNPQ</sequence>
<evidence type="ECO:0000259" key="6">
    <source>
        <dbReference type="PROSITE" id="PS50268"/>
    </source>
</evidence>
<keyword evidence="5" id="KW-0732">Signal</keyword>
<keyword evidence="8" id="KW-1185">Reference proteome</keyword>
<keyword evidence="4" id="KW-0472">Membrane</keyword>
<dbReference type="EnsemblMetazoa" id="G5039.2">
    <property type="protein sequence ID" value="G5039.2:cds"/>
    <property type="gene ID" value="G5039"/>
</dbReference>
<evidence type="ECO:0000256" key="1">
    <source>
        <dbReference type="ARBA" id="ARBA00022692"/>
    </source>
</evidence>
<dbReference type="PROSITE" id="PS50268">
    <property type="entry name" value="CADHERIN_2"/>
    <property type="match status" value="4"/>
</dbReference>
<feature type="signal peptide" evidence="5">
    <location>
        <begin position="1"/>
        <end position="20"/>
    </location>
</feature>
<evidence type="ECO:0000256" key="5">
    <source>
        <dbReference type="SAM" id="SignalP"/>
    </source>
</evidence>
<protein>
    <recommendedName>
        <fullName evidence="6">Cadherin domain-containing protein</fullName>
    </recommendedName>
</protein>
<evidence type="ECO:0000256" key="2">
    <source>
        <dbReference type="ARBA" id="ARBA00022989"/>
    </source>
</evidence>
<proteinExistence type="predicted"/>
<keyword evidence="1 4" id="KW-0812">Transmembrane</keyword>
<dbReference type="GO" id="GO:0007156">
    <property type="term" value="P:homophilic cell adhesion via plasma membrane adhesion molecules"/>
    <property type="evidence" value="ECO:0007669"/>
    <property type="project" value="InterPro"/>
</dbReference>
<evidence type="ECO:0000313" key="7">
    <source>
        <dbReference type="EnsemblMetazoa" id="G5039.2:cds"/>
    </source>
</evidence>
<organism evidence="7 8">
    <name type="scientific">Magallana gigas</name>
    <name type="common">Pacific oyster</name>
    <name type="synonym">Crassostrea gigas</name>
    <dbReference type="NCBI Taxonomy" id="29159"/>
    <lineage>
        <taxon>Eukaryota</taxon>
        <taxon>Metazoa</taxon>
        <taxon>Spiralia</taxon>
        <taxon>Lophotrochozoa</taxon>
        <taxon>Mollusca</taxon>
        <taxon>Bivalvia</taxon>
        <taxon>Autobranchia</taxon>
        <taxon>Pteriomorphia</taxon>
        <taxon>Ostreida</taxon>
        <taxon>Ostreoidea</taxon>
        <taxon>Ostreidae</taxon>
        <taxon>Magallana</taxon>
    </lineage>
</organism>
<evidence type="ECO:0000256" key="3">
    <source>
        <dbReference type="PROSITE-ProRule" id="PRU00043"/>
    </source>
</evidence>
<feature type="transmembrane region" description="Helical" evidence="4">
    <location>
        <begin position="816"/>
        <end position="838"/>
    </location>
</feature>
<dbReference type="EnsemblMetazoa" id="G5039.1">
    <property type="protein sequence ID" value="G5039.1:cds"/>
    <property type="gene ID" value="G5039"/>
</dbReference>
<reference evidence="7" key="1">
    <citation type="submission" date="2022-08" db="UniProtKB">
        <authorList>
            <consortium name="EnsemblMetazoa"/>
        </authorList>
    </citation>
    <scope>IDENTIFICATION</scope>
    <source>
        <strain evidence="7">05x7-T-G4-1.051#20</strain>
    </source>
</reference>
<dbReference type="PANTHER" id="PTHR24026:SF126">
    <property type="entry name" value="PROTOCADHERIN FAT 4"/>
    <property type="match status" value="1"/>
</dbReference>
<dbReference type="GO" id="GO:0005509">
    <property type="term" value="F:calcium ion binding"/>
    <property type="evidence" value="ECO:0007669"/>
    <property type="project" value="UniProtKB-UniRule"/>
</dbReference>
<dbReference type="PANTHER" id="PTHR24026">
    <property type="entry name" value="FAT ATYPICAL CADHERIN-RELATED"/>
    <property type="match status" value="1"/>
</dbReference>
<keyword evidence="3" id="KW-0106">Calcium</keyword>